<keyword evidence="7" id="KW-1185">Reference proteome</keyword>
<evidence type="ECO:0000256" key="3">
    <source>
        <dbReference type="ARBA" id="ARBA00023125"/>
    </source>
</evidence>
<dbReference type="SUPFAM" id="SSF46785">
    <property type="entry name" value="Winged helix' DNA-binding domain"/>
    <property type="match status" value="1"/>
</dbReference>
<dbReference type="InterPro" id="IPR005119">
    <property type="entry name" value="LysR_subst-bd"/>
</dbReference>
<evidence type="ECO:0000256" key="2">
    <source>
        <dbReference type="ARBA" id="ARBA00023015"/>
    </source>
</evidence>
<dbReference type="EMBL" id="WTVA01000001">
    <property type="protein sequence ID" value="MZR21631.1"/>
    <property type="molecule type" value="Genomic_DNA"/>
</dbReference>
<dbReference type="Pfam" id="PF00126">
    <property type="entry name" value="HTH_1"/>
    <property type="match status" value="1"/>
</dbReference>
<evidence type="ECO:0000313" key="7">
    <source>
        <dbReference type="Proteomes" id="UP000445696"/>
    </source>
</evidence>
<dbReference type="InterPro" id="IPR036388">
    <property type="entry name" value="WH-like_DNA-bd_sf"/>
</dbReference>
<evidence type="ECO:0000256" key="4">
    <source>
        <dbReference type="ARBA" id="ARBA00023163"/>
    </source>
</evidence>
<comment type="similarity">
    <text evidence="1">Belongs to the LysR transcriptional regulatory family.</text>
</comment>
<dbReference type="RefSeq" id="WP_161338012.1">
    <property type="nucleotide sequence ID" value="NZ_JBHSDG010000002.1"/>
</dbReference>
<dbReference type="CDD" id="cd05466">
    <property type="entry name" value="PBP2_LTTR_substrate"/>
    <property type="match status" value="1"/>
</dbReference>
<accession>A0A845MD88</accession>
<dbReference type="GO" id="GO:0003700">
    <property type="term" value="F:DNA-binding transcription factor activity"/>
    <property type="evidence" value="ECO:0007669"/>
    <property type="project" value="InterPro"/>
</dbReference>
<dbReference type="AlphaFoldDB" id="A0A845MD88"/>
<dbReference type="Proteomes" id="UP000445696">
    <property type="component" value="Unassembled WGS sequence"/>
</dbReference>
<name>A0A845MD88_9PROT</name>
<evidence type="ECO:0000313" key="6">
    <source>
        <dbReference type="EMBL" id="MZR21631.1"/>
    </source>
</evidence>
<organism evidence="6 7">
    <name type="scientific">Sneathiella chungangensis</name>
    <dbReference type="NCBI Taxonomy" id="1418234"/>
    <lineage>
        <taxon>Bacteria</taxon>
        <taxon>Pseudomonadati</taxon>
        <taxon>Pseudomonadota</taxon>
        <taxon>Alphaproteobacteria</taxon>
        <taxon>Sneathiellales</taxon>
        <taxon>Sneathiellaceae</taxon>
        <taxon>Sneathiella</taxon>
    </lineage>
</organism>
<feature type="domain" description="HTH lysR-type" evidence="5">
    <location>
        <begin position="1"/>
        <end position="58"/>
    </location>
</feature>
<proteinExistence type="inferred from homology"/>
<gene>
    <name evidence="6" type="ORF">GQF03_04750</name>
</gene>
<keyword evidence="4" id="KW-0804">Transcription</keyword>
<dbReference type="Pfam" id="PF03466">
    <property type="entry name" value="LysR_substrate"/>
    <property type="match status" value="1"/>
</dbReference>
<comment type="caution">
    <text evidence="6">The sequence shown here is derived from an EMBL/GenBank/DDBJ whole genome shotgun (WGS) entry which is preliminary data.</text>
</comment>
<keyword evidence="2" id="KW-0805">Transcription regulation</keyword>
<dbReference type="SUPFAM" id="SSF53850">
    <property type="entry name" value="Periplasmic binding protein-like II"/>
    <property type="match status" value="1"/>
</dbReference>
<dbReference type="FunFam" id="1.10.10.10:FF:000001">
    <property type="entry name" value="LysR family transcriptional regulator"/>
    <property type="match status" value="1"/>
</dbReference>
<dbReference type="PANTHER" id="PTHR30346">
    <property type="entry name" value="TRANSCRIPTIONAL DUAL REGULATOR HCAR-RELATED"/>
    <property type="match status" value="1"/>
</dbReference>
<dbReference type="PRINTS" id="PR00039">
    <property type="entry name" value="HTHLYSR"/>
</dbReference>
<dbReference type="GO" id="GO:0032993">
    <property type="term" value="C:protein-DNA complex"/>
    <property type="evidence" value="ECO:0007669"/>
    <property type="project" value="TreeGrafter"/>
</dbReference>
<dbReference type="GO" id="GO:0003677">
    <property type="term" value="F:DNA binding"/>
    <property type="evidence" value="ECO:0007669"/>
    <property type="project" value="UniProtKB-KW"/>
</dbReference>
<dbReference type="InterPro" id="IPR036390">
    <property type="entry name" value="WH_DNA-bd_sf"/>
</dbReference>
<dbReference type="PROSITE" id="PS50931">
    <property type="entry name" value="HTH_LYSR"/>
    <property type="match status" value="1"/>
</dbReference>
<dbReference type="Gene3D" id="3.40.190.10">
    <property type="entry name" value="Periplasmic binding protein-like II"/>
    <property type="match status" value="2"/>
</dbReference>
<keyword evidence="3" id="KW-0238">DNA-binding</keyword>
<evidence type="ECO:0000256" key="1">
    <source>
        <dbReference type="ARBA" id="ARBA00009437"/>
    </source>
</evidence>
<evidence type="ECO:0000259" key="5">
    <source>
        <dbReference type="PROSITE" id="PS50931"/>
    </source>
</evidence>
<dbReference type="OrthoDB" id="9815174at2"/>
<dbReference type="InterPro" id="IPR000847">
    <property type="entry name" value="LysR_HTH_N"/>
</dbReference>
<reference evidence="6 7" key="1">
    <citation type="journal article" date="2014" name="Int. J. Syst. Evol. Microbiol.">
        <title>Sneathiella chungangensis sp. nov., isolated from a marine sand, and emended description of the genus Sneathiella.</title>
        <authorList>
            <person name="Siamphan C."/>
            <person name="Kim H."/>
            <person name="Lee J.S."/>
            <person name="Kim W."/>
        </authorList>
    </citation>
    <scope>NUCLEOTIDE SEQUENCE [LARGE SCALE GENOMIC DNA]</scope>
    <source>
        <strain evidence="6 7">KCTC 32476</strain>
    </source>
</reference>
<dbReference type="Gene3D" id="1.10.10.10">
    <property type="entry name" value="Winged helix-like DNA-binding domain superfamily/Winged helix DNA-binding domain"/>
    <property type="match status" value="1"/>
</dbReference>
<sequence length="299" mass="33631">MDIYQLRYFLAIVETNNFSRAAERAFVSQPTLSAGIKKLETELGTPLFNRDARKISLTEAGRRFLPHARTIIYECNAAKSDIVRKSPVRRLQLGLLRSAPSARVAALLDDFGKAHPDIQISIKDGSTAQLQRWLDEGRIDVALSVTPDAESNTEFVQLYKWKYMVAVPSGHSFSGRNAIPLKELDRLDFLHRTHCEAETELTRMFASAGVNPHIIFRTDQDEKALAFVGAGLGLCMMPDILNAPGVTLLPVEGINIYRTIGLVWRAKDENDLIRSFQMFAVSHDWYPERAGSKNLDWAR</sequence>
<protein>
    <submittedName>
        <fullName evidence="6">LysR family transcriptional regulator</fullName>
    </submittedName>
</protein>
<dbReference type="PANTHER" id="PTHR30346:SF28">
    <property type="entry name" value="HTH-TYPE TRANSCRIPTIONAL REGULATOR CYNR"/>
    <property type="match status" value="1"/>
</dbReference>